<evidence type="ECO:0000313" key="22">
    <source>
        <dbReference type="RefSeq" id="XP_020833033.1"/>
    </source>
</evidence>
<keyword evidence="12" id="KW-1015">Disulfide bond</keyword>
<dbReference type="GO" id="GO:0005581">
    <property type="term" value="C:collagen trimer"/>
    <property type="evidence" value="ECO:0007669"/>
    <property type="project" value="UniProtKB-KW"/>
</dbReference>
<evidence type="ECO:0000256" key="8">
    <source>
        <dbReference type="ARBA" id="ARBA00022729"/>
    </source>
</evidence>
<keyword evidence="21" id="KW-1185">Reference proteome</keyword>
<evidence type="ECO:0000313" key="21">
    <source>
        <dbReference type="Proteomes" id="UP000515140"/>
    </source>
</evidence>
<evidence type="ECO:0000256" key="3">
    <source>
        <dbReference type="ARBA" id="ARBA00022439"/>
    </source>
</evidence>
<dbReference type="InterPro" id="IPR016187">
    <property type="entry name" value="CTDL_fold"/>
</dbReference>
<proteinExistence type="inferred from homology"/>
<keyword evidence="4" id="KW-0964">Secreted</keyword>
<evidence type="ECO:0000256" key="1">
    <source>
        <dbReference type="ARBA" id="ARBA00004364"/>
    </source>
</evidence>
<keyword evidence="11" id="KW-0176">Collagen</keyword>
<dbReference type="Pfam" id="PF01391">
    <property type="entry name" value="Collagen"/>
    <property type="match status" value="1"/>
</dbReference>
<evidence type="ECO:0000256" key="14">
    <source>
        <dbReference type="ARBA" id="ARBA00037480"/>
    </source>
</evidence>
<keyword evidence="3" id="KW-0767">Surface film</keyword>
<keyword evidence="9" id="KW-0430">Lectin</keyword>
<dbReference type="GO" id="GO:0046872">
    <property type="term" value="F:metal ion binding"/>
    <property type="evidence" value="ECO:0007669"/>
    <property type="project" value="UniProtKB-KW"/>
</dbReference>
<evidence type="ECO:0000256" key="16">
    <source>
        <dbReference type="ARBA" id="ARBA00038763"/>
    </source>
</evidence>
<evidence type="ECO:0000256" key="4">
    <source>
        <dbReference type="ARBA" id="ARBA00022525"/>
    </source>
</evidence>
<dbReference type="GeneID" id="110201601"/>
<organism evidence="21 22">
    <name type="scientific">Phascolarctos cinereus</name>
    <name type="common">Koala</name>
    <dbReference type="NCBI Taxonomy" id="38626"/>
    <lineage>
        <taxon>Eukaryota</taxon>
        <taxon>Metazoa</taxon>
        <taxon>Chordata</taxon>
        <taxon>Craniata</taxon>
        <taxon>Vertebrata</taxon>
        <taxon>Euteleostomi</taxon>
        <taxon>Mammalia</taxon>
        <taxon>Metatheria</taxon>
        <taxon>Diprotodontia</taxon>
        <taxon>Phascolarctidae</taxon>
        <taxon>Phascolarctos</taxon>
    </lineage>
</organism>
<feature type="signal peptide" evidence="19">
    <location>
        <begin position="1"/>
        <end position="23"/>
    </location>
</feature>
<keyword evidence="7" id="KW-0479">Metal-binding</keyword>
<gene>
    <name evidence="22" type="primary">LOC110201601</name>
</gene>
<protein>
    <recommendedName>
        <fullName evidence="17">Pulmonary surfactant-associated protein A</fullName>
    </recommendedName>
</protein>
<evidence type="ECO:0000256" key="9">
    <source>
        <dbReference type="ARBA" id="ARBA00022734"/>
    </source>
</evidence>
<dbReference type="KEGG" id="pcw:110201601"/>
<dbReference type="InParanoid" id="A0A6P5JI10"/>
<dbReference type="Gene3D" id="3.10.100.10">
    <property type="entry name" value="Mannose-Binding Protein A, subunit A"/>
    <property type="match status" value="1"/>
</dbReference>
<keyword evidence="13" id="KW-0325">Glycoprotein</keyword>
<keyword evidence="6" id="KW-0305">Gaseous exchange</keyword>
<dbReference type="OMA" id="CHEIGGT"/>
<feature type="compositionally biased region" description="Basic and acidic residues" evidence="18">
    <location>
        <begin position="50"/>
        <end position="68"/>
    </location>
</feature>
<dbReference type="InterPro" id="IPR008160">
    <property type="entry name" value="Collagen"/>
</dbReference>
<dbReference type="GO" id="GO:0007585">
    <property type="term" value="P:respiratory gaseous exchange by respiratory system"/>
    <property type="evidence" value="ECO:0007669"/>
    <property type="project" value="UniProtKB-KW"/>
</dbReference>
<dbReference type="InterPro" id="IPR051077">
    <property type="entry name" value="Ca-dependent_lectin"/>
</dbReference>
<evidence type="ECO:0000256" key="2">
    <source>
        <dbReference type="ARBA" id="ARBA00004498"/>
    </source>
</evidence>
<dbReference type="AlphaFoldDB" id="A0A6P5JI10"/>
<dbReference type="PANTHER" id="PTHR24024:SF13">
    <property type="entry name" value="PULMONARY SURFACTANT-ASSOCIATED PROTEIN A1"/>
    <property type="match status" value="1"/>
</dbReference>
<reference evidence="22" key="1">
    <citation type="submission" date="2025-08" db="UniProtKB">
        <authorList>
            <consortium name="RefSeq"/>
        </authorList>
    </citation>
    <scope>IDENTIFICATION</scope>
    <source>
        <tissue evidence="22">Spleen</tissue>
    </source>
</reference>
<evidence type="ECO:0000256" key="6">
    <source>
        <dbReference type="ARBA" id="ARBA00022713"/>
    </source>
</evidence>
<dbReference type="SMART" id="SM00034">
    <property type="entry name" value="CLECT"/>
    <property type="match status" value="1"/>
</dbReference>
<feature type="chain" id="PRO_5028086305" description="Pulmonary surfactant-associated protein A" evidence="19">
    <location>
        <begin position="24"/>
        <end position="263"/>
    </location>
</feature>
<accession>A0A6P5JI10</accession>
<dbReference type="GO" id="GO:0030246">
    <property type="term" value="F:carbohydrate binding"/>
    <property type="evidence" value="ECO:0007669"/>
    <property type="project" value="UniProtKB-KW"/>
</dbReference>
<dbReference type="GO" id="GO:0005771">
    <property type="term" value="C:multivesicular body"/>
    <property type="evidence" value="ECO:0007669"/>
    <property type="project" value="TreeGrafter"/>
</dbReference>
<keyword evidence="8 19" id="KW-0732">Signal</keyword>
<comment type="subcellular location">
    <subcellularLocation>
        <location evidence="2">Secreted</location>
        <location evidence="2">Extracellular space</location>
        <location evidence="2">Extracellular matrix</location>
    </subcellularLocation>
    <subcellularLocation>
        <location evidence="1">Secreted</location>
        <location evidence="1">Extracellular space</location>
        <location evidence="1">Surface film</location>
    </subcellularLocation>
</comment>
<comment type="function">
    <text evidence="14">In presence of calcium ions, it binds to surfactant phospholipids and contributes to lower the surface tension at the air-liquid interface in the alveoli of the mammalian lung and is essential for normal respiration. Enhances the expression of MYO18A/SP-R210 on alveolar macrophages.</text>
</comment>
<sequence>MMALRHLLSLLLLEWALVGSSSASLENEEQPTMYSPPHCNGPFIAALPGRDGRDGREGPKGEKGDPGEGLRGLQGDPGSLGPPGHPGPQGPPGIKGMKGEPGESRSSVSGEQLKVISDLQTSLLKLTAALKLYGIAVQVGKKFFATSGMASDFLTVNKTCHEIGGTIATPRNEEENAAILKIVVKHDTYAFLGLKEGRTPGEFHYLDGSPVNYTNWYSGTPDGQGSENCVEMYTDGTWNDRYCSKSRLAVCEFWPELDHWTKE</sequence>
<evidence type="ECO:0000256" key="7">
    <source>
        <dbReference type="ARBA" id="ARBA00022723"/>
    </source>
</evidence>
<evidence type="ECO:0000256" key="15">
    <source>
        <dbReference type="ARBA" id="ARBA00038230"/>
    </source>
</evidence>
<evidence type="ECO:0000256" key="17">
    <source>
        <dbReference type="ARBA" id="ARBA00041095"/>
    </source>
</evidence>
<evidence type="ECO:0000256" key="10">
    <source>
        <dbReference type="ARBA" id="ARBA00022837"/>
    </source>
</evidence>
<dbReference type="GO" id="GO:0005615">
    <property type="term" value="C:extracellular space"/>
    <property type="evidence" value="ECO:0007669"/>
    <property type="project" value="TreeGrafter"/>
</dbReference>
<evidence type="ECO:0000256" key="18">
    <source>
        <dbReference type="SAM" id="MobiDB-lite"/>
    </source>
</evidence>
<evidence type="ECO:0000256" key="13">
    <source>
        <dbReference type="ARBA" id="ARBA00023180"/>
    </source>
</evidence>
<evidence type="ECO:0000256" key="5">
    <source>
        <dbReference type="ARBA" id="ARBA00022530"/>
    </source>
</evidence>
<dbReference type="InterPro" id="IPR016186">
    <property type="entry name" value="C-type_lectin-like/link_sf"/>
</dbReference>
<feature type="domain" description="C-type lectin" evidence="20">
    <location>
        <begin position="157"/>
        <end position="252"/>
    </location>
</feature>
<dbReference type="InterPro" id="IPR001304">
    <property type="entry name" value="C-type_lectin-like"/>
</dbReference>
<comment type="similarity">
    <text evidence="15">Belongs to the SFTPA family.</text>
</comment>
<dbReference type="RefSeq" id="XP_020833033.1">
    <property type="nucleotide sequence ID" value="XM_020977374.1"/>
</dbReference>
<feature type="region of interest" description="Disordered" evidence="18">
    <location>
        <begin position="28"/>
        <end position="109"/>
    </location>
</feature>
<dbReference type="Pfam" id="PF00059">
    <property type="entry name" value="Lectin_C"/>
    <property type="match status" value="1"/>
</dbReference>
<dbReference type="FunFam" id="3.10.100.10:FF:000199">
    <property type="entry name" value="Mannose binding lectin 2"/>
    <property type="match status" value="1"/>
</dbReference>
<dbReference type="SUPFAM" id="SSF56436">
    <property type="entry name" value="C-type lectin-like"/>
    <property type="match status" value="1"/>
</dbReference>
<keyword evidence="10" id="KW-0106">Calcium</keyword>
<dbReference type="PROSITE" id="PS50041">
    <property type="entry name" value="C_TYPE_LECTIN_2"/>
    <property type="match status" value="1"/>
</dbReference>
<comment type="subunit">
    <text evidence="16">Oligomeric complex of 6 set of homotrimers.</text>
</comment>
<dbReference type="InterPro" id="IPR018378">
    <property type="entry name" value="C-type_lectin_CS"/>
</dbReference>
<evidence type="ECO:0000256" key="19">
    <source>
        <dbReference type="SAM" id="SignalP"/>
    </source>
</evidence>
<keyword evidence="5" id="KW-0272">Extracellular matrix</keyword>
<evidence type="ECO:0000256" key="12">
    <source>
        <dbReference type="ARBA" id="ARBA00023157"/>
    </source>
</evidence>
<name>A0A6P5JI10_PHACI</name>
<evidence type="ECO:0000256" key="11">
    <source>
        <dbReference type="ARBA" id="ARBA00023119"/>
    </source>
</evidence>
<dbReference type="PROSITE" id="PS00615">
    <property type="entry name" value="C_TYPE_LECTIN_1"/>
    <property type="match status" value="1"/>
</dbReference>
<dbReference type="Proteomes" id="UP000515140">
    <property type="component" value="Unplaced"/>
</dbReference>
<dbReference type="PANTHER" id="PTHR24024">
    <property type="entry name" value="PULMONARY SURFACTANT-ASSOCIATED PROTEIN A"/>
    <property type="match status" value="1"/>
</dbReference>
<evidence type="ECO:0000259" key="20">
    <source>
        <dbReference type="PROSITE" id="PS50041"/>
    </source>
</evidence>